<sequence>MSVSFAERSKNIDQLIQKVSYFAEIEGEHESIISGLSFHSRMSPTESTHCIYSLGLGIVLQGQKEVIIGDKVYHCHEGHSILTTIDLPVTSHVVEASLKKPFLSLLLLLDLNMVNEVIADLPLKNLPTYFDDTHESFTVGFVDIPLIDAVFRLVKLIDEPAMIPHLADLIKKEIIIRLLNSSQGVYLRQLVKSGSINQKIHQIVSWLKNNFAQPIRMDDLAERSFMSPSTFRQHFREVTGMSPLQYQKQLRLQEARHLMFNQNLDAGRAASLVGYESGSQFSREYSRLFGESPQRDIQRMKKNK</sequence>
<dbReference type="Gene3D" id="1.10.10.60">
    <property type="entry name" value="Homeodomain-like"/>
    <property type="match status" value="1"/>
</dbReference>
<dbReference type="Pfam" id="PF06719">
    <property type="entry name" value="AraC_N"/>
    <property type="match status" value="1"/>
</dbReference>
<organism evidence="3 4">
    <name type="scientific">Acinetobacter seifertii</name>
    <dbReference type="NCBI Taxonomy" id="1530123"/>
    <lineage>
        <taxon>Bacteria</taxon>
        <taxon>Pseudomonadati</taxon>
        <taxon>Pseudomonadota</taxon>
        <taxon>Gammaproteobacteria</taxon>
        <taxon>Moraxellales</taxon>
        <taxon>Moraxellaceae</taxon>
        <taxon>Acinetobacter</taxon>
        <taxon>Acinetobacter calcoaceticus/baumannii complex</taxon>
    </lineage>
</organism>
<dbReference type="InterPro" id="IPR018060">
    <property type="entry name" value="HTH_AraC"/>
</dbReference>
<name>A0A7H2Q5G8_9GAMM</name>
<proteinExistence type="predicted"/>
<evidence type="ECO:0000313" key="3">
    <source>
        <dbReference type="EMBL" id="QNX10351.1"/>
    </source>
</evidence>
<dbReference type="EMBL" id="CP061565">
    <property type="protein sequence ID" value="QNX10351.1"/>
    <property type="molecule type" value="Genomic_DNA"/>
</dbReference>
<dbReference type="Pfam" id="PF12833">
    <property type="entry name" value="HTH_18"/>
    <property type="match status" value="1"/>
</dbReference>
<evidence type="ECO:0000313" key="4">
    <source>
        <dbReference type="Proteomes" id="UP000516745"/>
    </source>
</evidence>
<dbReference type="AlphaFoldDB" id="A0A7H2Q5G8"/>
<dbReference type="PROSITE" id="PS01124">
    <property type="entry name" value="HTH_ARAC_FAMILY_2"/>
    <property type="match status" value="1"/>
</dbReference>
<dbReference type="GO" id="GO:0043565">
    <property type="term" value="F:sequence-specific DNA binding"/>
    <property type="evidence" value="ECO:0007669"/>
    <property type="project" value="InterPro"/>
</dbReference>
<dbReference type="GO" id="GO:0003700">
    <property type="term" value="F:DNA-binding transcription factor activity"/>
    <property type="evidence" value="ECO:0007669"/>
    <property type="project" value="InterPro"/>
</dbReference>
<dbReference type="InterPro" id="IPR009594">
    <property type="entry name" value="Tscrpt_reg_HTH_AraC_N"/>
</dbReference>
<reference evidence="4" key="1">
    <citation type="submission" date="2020-09" db="EMBL/GenBank/DDBJ databases">
        <title>Clinical and molecular characterization of Acinetobacter seifertii in Taiwan.</title>
        <authorList>
            <person name="Li L.-H."/>
            <person name="Yang Y.-S."/>
            <person name="Sun J.-R."/>
            <person name="Huang T.-W."/>
            <person name="Huang W.-C."/>
            <person name="Wang Y.-C."/>
            <person name="Kuo T.-H."/>
            <person name="Kuo S.-C."/>
            <person name="Chen T.-L."/>
        </authorList>
    </citation>
    <scope>NUCLEOTIDE SEQUENCE [LARGE SCALE GENOMIC DNA]</scope>
    <source>
        <strain evidence="4">AS72</strain>
    </source>
</reference>
<dbReference type="PANTHER" id="PTHR43436">
    <property type="entry name" value="ARAC-FAMILY TRANSCRIPTIONAL REGULATOR"/>
    <property type="match status" value="1"/>
</dbReference>
<dbReference type="InterPro" id="IPR009057">
    <property type="entry name" value="Homeodomain-like_sf"/>
</dbReference>
<dbReference type="PANTHER" id="PTHR43436:SF1">
    <property type="entry name" value="TRANSCRIPTIONAL REGULATORY PROTEIN"/>
    <property type="match status" value="1"/>
</dbReference>
<dbReference type="SUPFAM" id="SSF46689">
    <property type="entry name" value="Homeodomain-like"/>
    <property type="match status" value="2"/>
</dbReference>
<gene>
    <name evidence="3" type="ORF">IC795_10115</name>
</gene>
<dbReference type="Proteomes" id="UP000516745">
    <property type="component" value="Chromosome"/>
</dbReference>
<reference evidence="3 4" key="2">
    <citation type="submission" date="2020-09" db="EMBL/GenBank/DDBJ databases">
        <authorList>
            <person name="Chen F.-J."/>
            <person name="Lee Y.-T."/>
        </authorList>
    </citation>
    <scope>NUCLEOTIDE SEQUENCE [LARGE SCALE GENOMIC DNA]</scope>
    <source>
        <strain evidence="3 4">AS72</strain>
    </source>
</reference>
<evidence type="ECO:0000256" key="1">
    <source>
        <dbReference type="ARBA" id="ARBA00023015"/>
    </source>
</evidence>
<protein>
    <submittedName>
        <fullName evidence="3">AraC family transcriptional regulator</fullName>
    </submittedName>
</protein>
<accession>A0A7H2Q5G8</accession>
<evidence type="ECO:0000256" key="2">
    <source>
        <dbReference type="ARBA" id="ARBA00023163"/>
    </source>
</evidence>
<keyword evidence="1" id="KW-0805">Transcription regulation</keyword>
<keyword evidence="2" id="KW-0804">Transcription</keyword>
<dbReference type="SMART" id="SM00342">
    <property type="entry name" value="HTH_ARAC"/>
    <property type="match status" value="1"/>
</dbReference>